<dbReference type="GeneID" id="86899391"/>
<gene>
    <name evidence="2" type="ORF">IV50_GL000256</name>
</gene>
<dbReference type="Proteomes" id="UP000051992">
    <property type="component" value="Unassembled WGS sequence"/>
</dbReference>
<reference evidence="2 3" key="1">
    <citation type="journal article" date="2015" name="Genome Announc.">
        <title>Expanding the biotechnology potential of lactobacilli through comparative genomics of 213 strains and associated genera.</title>
        <authorList>
            <person name="Sun Z."/>
            <person name="Harris H.M."/>
            <person name="McCann A."/>
            <person name="Guo C."/>
            <person name="Argimon S."/>
            <person name="Zhang W."/>
            <person name="Yang X."/>
            <person name="Jeffery I.B."/>
            <person name="Cooney J.C."/>
            <person name="Kagawa T.F."/>
            <person name="Liu W."/>
            <person name="Song Y."/>
            <person name="Salvetti E."/>
            <person name="Wrobel A."/>
            <person name="Rasinkangas P."/>
            <person name="Parkhill J."/>
            <person name="Rea M.C."/>
            <person name="O'Sullivan O."/>
            <person name="Ritari J."/>
            <person name="Douillard F.P."/>
            <person name="Paul Ross R."/>
            <person name="Yang R."/>
            <person name="Briner A.E."/>
            <person name="Felis G.E."/>
            <person name="de Vos W.M."/>
            <person name="Barrangou R."/>
            <person name="Klaenhammer T.R."/>
            <person name="Caufield P.W."/>
            <person name="Cui Y."/>
            <person name="Zhang H."/>
            <person name="O'Toole P.W."/>
        </authorList>
    </citation>
    <scope>NUCLEOTIDE SEQUENCE [LARGE SCALE GENOMIC DNA]</scope>
    <source>
        <strain evidence="2 3">DSM 20410</strain>
    </source>
</reference>
<accession>A0A0R2HC18</accession>
<keyword evidence="1" id="KW-1133">Transmembrane helix</keyword>
<dbReference type="InterPro" id="IPR018730">
    <property type="entry name" value="DUF2273"/>
</dbReference>
<protein>
    <recommendedName>
        <fullName evidence="4">DUF2273 domain-containing protein</fullName>
    </recommendedName>
</protein>
<evidence type="ECO:0000256" key="1">
    <source>
        <dbReference type="SAM" id="Phobius"/>
    </source>
</evidence>
<dbReference type="AlphaFoldDB" id="A0A0R2HC18"/>
<dbReference type="RefSeq" id="WP_057743926.1">
    <property type="nucleotide sequence ID" value="NZ_BJLU01000001.1"/>
</dbReference>
<feature type="transmembrane region" description="Helical" evidence="1">
    <location>
        <begin position="12"/>
        <end position="29"/>
    </location>
</feature>
<feature type="transmembrane region" description="Helical" evidence="1">
    <location>
        <begin position="36"/>
        <end position="54"/>
    </location>
</feature>
<name>A0A0R2HC18_WEIVI</name>
<keyword evidence="1" id="KW-0472">Membrane</keyword>
<organism evidence="2 3">
    <name type="scientific">Weissella viridescens</name>
    <name type="common">Lactobacillus viridescens</name>
    <dbReference type="NCBI Taxonomy" id="1629"/>
    <lineage>
        <taxon>Bacteria</taxon>
        <taxon>Bacillati</taxon>
        <taxon>Bacillota</taxon>
        <taxon>Bacilli</taxon>
        <taxon>Lactobacillales</taxon>
        <taxon>Lactobacillaceae</taxon>
        <taxon>Weissella</taxon>
    </lineage>
</organism>
<comment type="caution">
    <text evidence="2">The sequence shown here is derived from an EMBL/GenBank/DDBJ whole genome shotgun (WGS) entry which is preliminary data.</text>
</comment>
<keyword evidence="3" id="KW-1185">Reference proteome</keyword>
<sequence>MDTLKDIWAAYKWPILGGAAGLVLAVLFLEFGFWKTLLVVILTGVGIGGGLYLQDSGFFSKDTK</sequence>
<dbReference type="Pfam" id="PF10031">
    <property type="entry name" value="DUF2273"/>
    <property type="match status" value="1"/>
</dbReference>
<proteinExistence type="predicted"/>
<evidence type="ECO:0008006" key="4">
    <source>
        <dbReference type="Google" id="ProtNLM"/>
    </source>
</evidence>
<keyword evidence="1" id="KW-0812">Transmembrane</keyword>
<dbReference type="EMBL" id="JQBM01000001">
    <property type="protein sequence ID" value="KRN46989.1"/>
    <property type="molecule type" value="Genomic_DNA"/>
</dbReference>
<evidence type="ECO:0000313" key="2">
    <source>
        <dbReference type="EMBL" id="KRN46989.1"/>
    </source>
</evidence>
<dbReference type="PATRIC" id="fig|1629.5.peg.260"/>
<evidence type="ECO:0000313" key="3">
    <source>
        <dbReference type="Proteomes" id="UP000051992"/>
    </source>
</evidence>